<keyword evidence="1" id="KW-1185">Reference proteome</keyword>
<evidence type="ECO:0000313" key="2">
    <source>
        <dbReference type="WBParaSite" id="nRc.2.0.1.t02962-RA"/>
    </source>
</evidence>
<dbReference type="AlphaFoldDB" id="A0A915HNN4"/>
<organism evidence="1 2">
    <name type="scientific">Romanomermis culicivorax</name>
    <name type="common">Nematode worm</name>
    <dbReference type="NCBI Taxonomy" id="13658"/>
    <lineage>
        <taxon>Eukaryota</taxon>
        <taxon>Metazoa</taxon>
        <taxon>Ecdysozoa</taxon>
        <taxon>Nematoda</taxon>
        <taxon>Enoplea</taxon>
        <taxon>Dorylaimia</taxon>
        <taxon>Mermithida</taxon>
        <taxon>Mermithoidea</taxon>
        <taxon>Mermithidae</taxon>
        <taxon>Romanomermis</taxon>
    </lineage>
</organism>
<name>A0A915HNN4_ROMCU</name>
<sequence length="65" mass="6806">MSALNYPKNLPEIRKINILGKMSASSTSQKISSDISSAVGGSGTSGGVKDEKLGFVLELVMPDLH</sequence>
<reference evidence="2" key="1">
    <citation type="submission" date="2022-11" db="UniProtKB">
        <authorList>
            <consortium name="WormBaseParasite"/>
        </authorList>
    </citation>
    <scope>IDENTIFICATION</scope>
</reference>
<dbReference type="Proteomes" id="UP000887565">
    <property type="component" value="Unplaced"/>
</dbReference>
<accession>A0A915HNN4</accession>
<proteinExistence type="predicted"/>
<evidence type="ECO:0000313" key="1">
    <source>
        <dbReference type="Proteomes" id="UP000887565"/>
    </source>
</evidence>
<dbReference type="WBParaSite" id="nRc.2.0.1.t02962-RA">
    <property type="protein sequence ID" value="nRc.2.0.1.t02962-RA"/>
    <property type="gene ID" value="nRc.2.0.1.g02962"/>
</dbReference>
<protein>
    <submittedName>
        <fullName evidence="2">Uncharacterized protein</fullName>
    </submittedName>
</protein>